<gene>
    <name evidence="3" type="ORF">VEx25_2200</name>
</gene>
<keyword evidence="4" id="KW-1185">Reference proteome</keyword>
<evidence type="ECO:0000259" key="2">
    <source>
        <dbReference type="PROSITE" id="PS51782"/>
    </source>
</evidence>
<name>A0ABM9WSL5_VIBAE</name>
<dbReference type="InterPro" id="IPR036779">
    <property type="entry name" value="LysM_dom_sf"/>
</dbReference>
<dbReference type="PROSITE" id="PS51782">
    <property type="entry name" value="LYSM"/>
    <property type="match status" value="1"/>
</dbReference>
<organism evidence="3 4">
    <name type="scientific">Vibrio antiquarius (strain Ex25)</name>
    <dbReference type="NCBI Taxonomy" id="150340"/>
    <lineage>
        <taxon>Bacteria</taxon>
        <taxon>Pseudomonadati</taxon>
        <taxon>Pseudomonadota</taxon>
        <taxon>Gammaproteobacteria</taxon>
        <taxon>Vibrionales</taxon>
        <taxon>Vibrionaceae</taxon>
        <taxon>Vibrio</taxon>
        <taxon>Vibrio diabolicus subgroup</taxon>
    </lineage>
</organism>
<dbReference type="PANTHER" id="PTHR34700">
    <property type="entry name" value="POTASSIUM BINDING PROTEIN KBP"/>
    <property type="match status" value="1"/>
</dbReference>
<evidence type="ECO:0000256" key="1">
    <source>
        <dbReference type="SAM" id="SignalP"/>
    </source>
</evidence>
<dbReference type="Proteomes" id="UP000242664">
    <property type="component" value="Unassembled WGS sequence"/>
</dbReference>
<protein>
    <submittedName>
        <fullName evidence="3">LysM domain protein</fullName>
    </submittedName>
</protein>
<dbReference type="InterPro" id="IPR052196">
    <property type="entry name" value="Bact_Kbp"/>
</dbReference>
<sequence>MTASLHQFPFWFLLNRPRTRVMNRIFRNVASVTLQLLFSFNAVANVDANPLTVKDDAPQTYVVVKGDTLWDISAMYLDSPWLWPRLWQVNPEIDNPHLIYPGDKLSLVWINGQPVLSLKPVKKLSPKARITEKKAVPTVAEGLVMPYLKSDRLLDQDALNSAAKVMGSSKGSKYLTAEDVLYIDGKQTATGWAIYRPVETFSRDDVSKEITALRLIAKGELVEASSDYSGLKITSQLQEILRNDIALPNQSVENTDFTTTFYPMPSPQGSSAKLLGNIEGIRFSSTNQVVVIDKGTSDNLKQGSVFDLKEDAHPVYKDGDEFKKEFGVLDKKITLPQSKVGELLVIRPYQYFSLALITNSTKPINQDVSVVSPLANELTIDESTK</sequence>
<keyword evidence="1" id="KW-0732">Signal</keyword>
<dbReference type="EMBL" id="DS267839">
    <property type="protein sequence ID" value="EDN56359.1"/>
    <property type="molecule type" value="Genomic_DNA"/>
</dbReference>
<feature type="domain" description="LysM" evidence="2">
    <location>
        <begin position="59"/>
        <end position="107"/>
    </location>
</feature>
<dbReference type="SUPFAM" id="SSF54106">
    <property type="entry name" value="LysM domain"/>
    <property type="match status" value="1"/>
</dbReference>
<feature type="chain" id="PRO_5045156152" evidence="1">
    <location>
        <begin position="45"/>
        <end position="385"/>
    </location>
</feature>
<feature type="signal peptide" evidence="1">
    <location>
        <begin position="1"/>
        <end position="44"/>
    </location>
</feature>
<accession>A0ABM9WSL5</accession>
<dbReference type="InterPro" id="IPR018392">
    <property type="entry name" value="LysM"/>
</dbReference>
<dbReference type="Pfam" id="PF01476">
    <property type="entry name" value="LysM"/>
    <property type="match status" value="1"/>
</dbReference>
<reference evidence="4" key="1">
    <citation type="submission" date="2006-10" db="EMBL/GenBank/DDBJ databases">
        <authorList>
            <person name="Heidelberg J."/>
            <person name="Sebastian Y."/>
        </authorList>
    </citation>
    <scope>NUCLEOTIDE SEQUENCE [LARGE SCALE GENOMIC DNA]</scope>
    <source>
        <strain evidence="4">EX25</strain>
    </source>
</reference>
<evidence type="ECO:0000313" key="4">
    <source>
        <dbReference type="Proteomes" id="UP000242664"/>
    </source>
</evidence>
<dbReference type="CDD" id="cd00118">
    <property type="entry name" value="LysM"/>
    <property type="match status" value="1"/>
</dbReference>
<dbReference type="Gene3D" id="3.10.350.10">
    <property type="entry name" value="LysM domain"/>
    <property type="match status" value="1"/>
</dbReference>
<proteinExistence type="predicted"/>
<evidence type="ECO:0000313" key="3">
    <source>
        <dbReference type="EMBL" id="EDN56359.1"/>
    </source>
</evidence>
<dbReference type="SMART" id="SM00257">
    <property type="entry name" value="LysM"/>
    <property type="match status" value="1"/>
</dbReference>
<dbReference type="PANTHER" id="PTHR34700:SF4">
    <property type="entry name" value="PHAGE-LIKE ELEMENT PBSX PROTEIN XKDP"/>
    <property type="match status" value="1"/>
</dbReference>